<dbReference type="InterPro" id="IPR027806">
    <property type="entry name" value="HARBI1_dom"/>
</dbReference>
<dbReference type="EMBL" id="CAJOBS010007023">
    <property type="protein sequence ID" value="CAF4918304.1"/>
    <property type="molecule type" value="Genomic_DNA"/>
</dbReference>
<evidence type="ECO:0000313" key="6">
    <source>
        <dbReference type="EMBL" id="CAF4918304.1"/>
    </source>
</evidence>
<evidence type="ECO:0000256" key="2">
    <source>
        <dbReference type="ARBA" id="ARBA00022723"/>
    </source>
</evidence>
<name>A0A821W7J4_9BILA</name>
<feature type="region of interest" description="Disordered" evidence="3">
    <location>
        <begin position="64"/>
        <end position="85"/>
    </location>
</feature>
<feature type="compositionally biased region" description="Polar residues" evidence="3">
    <location>
        <begin position="64"/>
        <end position="76"/>
    </location>
</feature>
<proteinExistence type="predicted"/>
<evidence type="ECO:0000256" key="1">
    <source>
        <dbReference type="ARBA" id="ARBA00001968"/>
    </source>
</evidence>
<dbReference type="Proteomes" id="UP000663865">
    <property type="component" value="Unassembled WGS sequence"/>
</dbReference>
<dbReference type="Pfam" id="PF13359">
    <property type="entry name" value="DDE_Tnp_4"/>
    <property type="match status" value="1"/>
</dbReference>
<reference evidence="6" key="1">
    <citation type="submission" date="2021-02" db="EMBL/GenBank/DDBJ databases">
        <authorList>
            <person name="Nowell W R."/>
        </authorList>
    </citation>
    <scope>NUCLEOTIDE SEQUENCE</scope>
</reference>
<evidence type="ECO:0000259" key="4">
    <source>
        <dbReference type="Pfam" id="PF13359"/>
    </source>
</evidence>
<dbReference type="EMBL" id="CAJNYV010002235">
    <property type="protein sequence ID" value="CAF3463740.1"/>
    <property type="molecule type" value="Genomic_DNA"/>
</dbReference>
<dbReference type="PANTHER" id="PTHR23080">
    <property type="entry name" value="THAP DOMAIN PROTEIN"/>
    <property type="match status" value="1"/>
</dbReference>
<evidence type="ECO:0000313" key="5">
    <source>
        <dbReference type="EMBL" id="CAF3463740.1"/>
    </source>
</evidence>
<keyword evidence="2" id="KW-0479">Metal-binding</keyword>
<protein>
    <recommendedName>
        <fullName evidence="4">DDE Tnp4 domain-containing protein</fullName>
    </recommendedName>
</protein>
<feature type="domain" description="DDE Tnp4" evidence="4">
    <location>
        <begin position="324"/>
        <end position="486"/>
    </location>
</feature>
<dbReference type="AlphaFoldDB" id="A0A821W7J4"/>
<organism evidence="6 7">
    <name type="scientific">Rotaria socialis</name>
    <dbReference type="NCBI Taxonomy" id="392032"/>
    <lineage>
        <taxon>Eukaryota</taxon>
        <taxon>Metazoa</taxon>
        <taxon>Spiralia</taxon>
        <taxon>Gnathifera</taxon>
        <taxon>Rotifera</taxon>
        <taxon>Eurotatoria</taxon>
        <taxon>Bdelloidea</taxon>
        <taxon>Philodinida</taxon>
        <taxon>Philodinidae</taxon>
        <taxon>Rotaria</taxon>
    </lineage>
</organism>
<evidence type="ECO:0000256" key="3">
    <source>
        <dbReference type="SAM" id="MobiDB-lite"/>
    </source>
</evidence>
<sequence>MPKKQCTRCKNWKACRKLTAKTHDWCYSLFYLEGFSLNADQSICLCNRCWFYLCYEKTRTGVQSENENTNDSNAMDTSVHEDQDQDQDQLTIENILFSGSSHKKCVVCRDEVNTTMITMPKPARLDLLVLKRMYAPHGVRCCRKHLWNNRLLPDVKINMDNRQTPMAKLEPTVLLNLFNDLLGLLQEASTAPRLDFMDPSMSNEDYLTWTGWTKEQFEHMFMLILSHIRSSSNREARNALAMFWIKLKTNLSFRQIGSLFNISGDYENRRKVVSRSFDSIRQVLVDKLLPKHLGIGHLSRSEAIDHNTSFSNEFFGKKVTIIWDGTYFYTGKSSSHEFQRSTYSGQKKRHLVKFMSLCLADGYCLDTLGPFFGTQNDASITNHITKTKNALMEWCEPGDIMIVDRGFRDIVEAFSDLGYEPKMPIYLPKGQKQHTTNEANEAQLVTKVRWTVESYHARLKKWRFFSDRIENQLLPKLQDCVRIVSATLNWLRGSIIKDHNTNHMDRLAKLMTDRLAKHNYLATLVEQGKLSTKQRWKKINEIDFDFPEMELEDLRQLFFGSYQIKQSQTYAEEHLDVNGDFAIQVSKETDEIIRCAIQSRHSNSTRYYAWIQFSLTGDPITSWYCQCKSGARTVGACAHEATIIWFLSYARHHDFQYSNGRRRIQQSIEKILSDEDEPDESNEFSAT</sequence>
<comment type="caution">
    <text evidence="6">The sequence shown here is derived from an EMBL/GenBank/DDBJ whole genome shotgun (WGS) entry which is preliminary data.</text>
</comment>
<dbReference type="GO" id="GO:0046872">
    <property type="term" value="F:metal ion binding"/>
    <property type="evidence" value="ECO:0007669"/>
    <property type="project" value="UniProtKB-KW"/>
</dbReference>
<accession>A0A821W7J4</accession>
<dbReference type="Proteomes" id="UP000663838">
    <property type="component" value="Unassembled WGS sequence"/>
</dbReference>
<evidence type="ECO:0000313" key="7">
    <source>
        <dbReference type="Proteomes" id="UP000663838"/>
    </source>
</evidence>
<comment type="cofactor">
    <cofactor evidence="1">
        <name>a divalent metal cation</name>
        <dbReference type="ChEBI" id="CHEBI:60240"/>
    </cofactor>
</comment>
<gene>
    <name evidence="5" type="ORF">KIK155_LOCUS13286</name>
    <name evidence="6" type="ORF">TOA249_LOCUS31910</name>
</gene>